<dbReference type="Proteomes" id="UP000184330">
    <property type="component" value="Unassembled WGS sequence"/>
</dbReference>
<feature type="domain" description="FAD-binding" evidence="6">
    <location>
        <begin position="112"/>
        <end position="357"/>
    </location>
</feature>
<evidence type="ECO:0000256" key="1">
    <source>
        <dbReference type="ARBA" id="ARBA00001974"/>
    </source>
</evidence>
<dbReference type="STRING" id="576137.A0A1L7XD46"/>
<protein>
    <submittedName>
        <fullName evidence="7">Related to monooxygenase</fullName>
    </submittedName>
</protein>
<keyword evidence="5 7" id="KW-0503">Monooxygenase</keyword>
<gene>
    <name evidence="7" type="ORF">PAC_12835</name>
</gene>
<evidence type="ECO:0000256" key="2">
    <source>
        <dbReference type="ARBA" id="ARBA00022630"/>
    </source>
</evidence>
<keyword evidence="3" id="KW-0274">FAD</keyword>
<dbReference type="AlphaFoldDB" id="A0A1L7XD46"/>
<keyword evidence="4" id="KW-0560">Oxidoreductase</keyword>
<proteinExistence type="predicted"/>
<evidence type="ECO:0000313" key="7">
    <source>
        <dbReference type="EMBL" id="CZR62938.1"/>
    </source>
</evidence>
<dbReference type="Pfam" id="PF13450">
    <property type="entry name" value="NAD_binding_8"/>
    <property type="match status" value="1"/>
</dbReference>
<dbReference type="PANTHER" id="PTHR47178:SF2">
    <property type="entry name" value="FAD-BINDING DOMAIN-CONTAINING PROTEIN"/>
    <property type="match status" value="1"/>
</dbReference>
<evidence type="ECO:0000256" key="5">
    <source>
        <dbReference type="ARBA" id="ARBA00023033"/>
    </source>
</evidence>
<keyword evidence="2" id="KW-0285">Flavoprotein</keyword>
<organism evidence="7 8">
    <name type="scientific">Phialocephala subalpina</name>
    <dbReference type="NCBI Taxonomy" id="576137"/>
    <lineage>
        <taxon>Eukaryota</taxon>
        <taxon>Fungi</taxon>
        <taxon>Dikarya</taxon>
        <taxon>Ascomycota</taxon>
        <taxon>Pezizomycotina</taxon>
        <taxon>Leotiomycetes</taxon>
        <taxon>Helotiales</taxon>
        <taxon>Mollisiaceae</taxon>
        <taxon>Phialocephala</taxon>
        <taxon>Phialocephala fortinii species complex</taxon>
    </lineage>
</organism>
<evidence type="ECO:0000313" key="8">
    <source>
        <dbReference type="Proteomes" id="UP000184330"/>
    </source>
</evidence>
<comment type="cofactor">
    <cofactor evidence="1">
        <name>FAD</name>
        <dbReference type="ChEBI" id="CHEBI:57692"/>
    </cofactor>
</comment>
<dbReference type="EMBL" id="FJOG01000022">
    <property type="protein sequence ID" value="CZR62938.1"/>
    <property type="molecule type" value="Genomic_DNA"/>
</dbReference>
<dbReference type="OrthoDB" id="47494at2759"/>
<dbReference type="InterPro" id="IPR036188">
    <property type="entry name" value="FAD/NAD-bd_sf"/>
</dbReference>
<evidence type="ECO:0000256" key="4">
    <source>
        <dbReference type="ARBA" id="ARBA00023002"/>
    </source>
</evidence>
<accession>A0A1L7XD46</accession>
<dbReference type="Gene3D" id="3.50.50.60">
    <property type="entry name" value="FAD/NAD(P)-binding domain"/>
    <property type="match status" value="1"/>
</dbReference>
<keyword evidence="8" id="KW-1185">Reference proteome</keyword>
<dbReference type="Pfam" id="PF01494">
    <property type="entry name" value="FAD_binding_3"/>
    <property type="match status" value="1"/>
</dbReference>
<evidence type="ECO:0000259" key="6">
    <source>
        <dbReference type="Pfam" id="PF01494"/>
    </source>
</evidence>
<name>A0A1L7XD46_9HELO</name>
<evidence type="ECO:0000256" key="3">
    <source>
        <dbReference type="ARBA" id="ARBA00022827"/>
    </source>
</evidence>
<sequence>MGTKPAEVESYTGPLYVIIIGAGAGGLSIAQGLKKNGISFSVFDKEDSTGRVRDWGMTYMWASTFIPDLLPQSIIDKLPTAEFDYPLAGPQGAVHDYTLFPPPPPTRPPGRVDVQYSKTLVSISYPPSGVVAHFSDGTSSSGSLIIGADGGQSRVRHLLLGDAAEPTALPMTMNNFNVSYTAEQALFIRKNLDRLTDYGVHPKGFFFLMAIQSVPDTDDPSTWLFQLLSSWPDTLYALKEEENTSEGRLKVLKGLTKDFSEPRKSAIEWVKEGTHISRDRLAIWSPVPWDHHRGRVTLAGDAAHAMTYHRGQGLNNCFNDAANLVKAIVKVRDGEVDIEEAVNRYREEVVDRGQAEVEMRRRQTMAVHDWGLFMESPIMKMGVAAVRSPPEKGS</sequence>
<dbReference type="PRINTS" id="PR00420">
    <property type="entry name" value="RNGMNOXGNASE"/>
</dbReference>
<dbReference type="GO" id="GO:0004497">
    <property type="term" value="F:monooxygenase activity"/>
    <property type="evidence" value="ECO:0007669"/>
    <property type="project" value="UniProtKB-KW"/>
</dbReference>
<dbReference type="InterPro" id="IPR002938">
    <property type="entry name" value="FAD-bd"/>
</dbReference>
<reference evidence="7 8" key="1">
    <citation type="submission" date="2016-03" db="EMBL/GenBank/DDBJ databases">
        <authorList>
            <person name="Ploux O."/>
        </authorList>
    </citation>
    <scope>NUCLEOTIDE SEQUENCE [LARGE SCALE GENOMIC DNA]</scope>
    <source>
        <strain evidence="7 8">UAMH 11012</strain>
    </source>
</reference>
<dbReference type="SUPFAM" id="SSF51905">
    <property type="entry name" value="FAD/NAD(P)-binding domain"/>
    <property type="match status" value="1"/>
</dbReference>
<dbReference type="PANTHER" id="PTHR47178">
    <property type="entry name" value="MONOOXYGENASE, FAD-BINDING"/>
    <property type="match status" value="1"/>
</dbReference>
<dbReference type="GO" id="GO:0071949">
    <property type="term" value="F:FAD binding"/>
    <property type="evidence" value="ECO:0007669"/>
    <property type="project" value="InterPro"/>
</dbReference>